<sequence length="172" mass="20233">MLTGEWQILLAKADFFYVCVAHLKDRNFCTPIIDQAAIDAKKKKELDEEVERVKKEYEERKKKKEEEKKKKEEEEKGKEKSKDDKGKEKEKDKDKDKDKESSEGDKKNDKSDDSKAGSPTPTAEEPRVFALHRTFYQQRVEKRRQMEIAKRNRERLQQPNYFPSVPKGLPGA</sequence>
<dbReference type="EMBL" id="JOWA01000111">
    <property type="protein sequence ID" value="KEZ40917.1"/>
    <property type="molecule type" value="Genomic_DNA"/>
</dbReference>
<name>A0A084G0Q5_PSEDA</name>
<organism evidence="2 3">
    <name type="scientific">Pseudallescheria apiosperma</name>
    <name type="common">Scedosporium apiospermum</name>
    <dbReference type="NCBI Taxonomy" id="563466"/>
    <lineage>
        <taxon>Eukaryota</taxon>
        <taxon>Fungi</taxon>
        <taxon>Dikarya</taxon>
        <taxon>Ascomycota</taxon>
        <taxon>Pezizomycotina</taxon>
        <taxon>Sordariomycetes</taxon>
        <taxon>Hypocreomycetidae</taxon>
        <taxon>Microascales</taxon>
        <taxon>Microascaceae</taxon>
        <taxon>Scedosporium</taxon>
    </lineage>
</organism>
<dbReference type="RefSeq" id="XP_016640716.1">
    <property type="nucleotide sequence ID" value="XM_016789599.1"/>
</dbReference>
<dbReference type="InterPro" id="IPR013640">
    <property type="entry name" value="Vfa1"/>
</dbReference>
<dbReference type="PANTHER" id="PTHR28218:SF1">
    <property type="entry name" value="VPS4-ASSOCIATED PROTEIN 1"/>
    <property type="match status" value="1"/>
</dbReference>
<dbReference type="Proteomes" id="UP000028545">
    <property type="component" value="Unassembled WGS sequence"/>
</dbReference>
<evidence type="ECO:0000313" key="3">
    <source>
        <dbReference type="Proteomes" id="UP000028545"/>
    </source>
</evidence>
<dbReference type="GO" id="GO:0007034">
    <property type="term" value="P:vacuolar transport"/>
    <property type="evidence" value="ECO:0007669"/>
    <property type="project" value="TreeGrafter"/>
</dbReference>
<dbReference type="VEuPathDB" id="FungiDB:SAPIO_CDS7809"/>
<comment type="caution">
    <text evidence="2">The sequence shown here is derived from an EMBL/GenBank/DDBJ whole genome shotgun (WGS) entry which is preliminary data.</text>
</comment>
<evidence type="ECO:0000256" key="1">
    <source>
        <dbReference type="SAM" id="MobiDB-lite"/>
    </source>
</evidence>
<dbReference type="OMA" id="WQILLAK"/>
<dbReference type="Pfam" id="PF08432">
    <property type="entry name" value="Vfa1"/>
    <property type="match status" value="1"/>
</dbReference>
<feature type="region of interest" description="Disordered" evidence="1">
    <location>
        <begin position="40"/>
        <end position="130"/>
    </location>
</feature>
<dbReference type="KEGG" id="sapo:SAPIO_CDS7809"/>
<feature type="compositionally biased region" description="Basic and acidic residues" evidence="1">
    <location>
        <begin position="40"/>
        <end position="115"/>
    </location>
</feature>
<protein>
    <submittedName>
        <fullName evidence="2">Uncharacterized protein</fullName>
    </submittedName>
</protein>
<dbReference type="GO" id="GO:0005768">
    <property type="term" value="C:endosome"/>
    <property type="evidence" value="ECO:0007669"/>
    <property type="project" value="TreeGrafter"/>
</dbReference>
<accession>A0A084G0Q5</accession>
<dbReference type="PANTHER" id="PTHR28218">
    <property type="entry name" value="VPS4-ASSOCIATED PROTEIN 1"/>
    <property type="match status" value="1"/>
</dbReference>
<gene>
    <name evidence="2" type="ORF">SAPIO_CDS7809</name>
</gene>
<proteinExistence type="predicted"/>
<dbReference type="GeneID" id="27726881"/>
<keyword evidence="3" id="KW-1185">Reference proteome</keyword>
<reference evidence="2 3" key="1">
    <citation type="journal article" date="2014" name="Genome Announc.">
        <title>Draft genome sequence of the pathogenic fungus Scedosporium apiospermum.</title>
        <authorList>
            <person name="Vandeputte P."/>
            <person name="Ghamrawi S."/>
            <person name="Rechenmann M."/>
            <person name="Iltis A."/>
            <person name="Giraud S."/>
            <person name="Fleury M."/>
            <person name="Thornton C."/>
            <person name="Delhaes L."/>
            <person name="Meyer W."/>
            <person name="Papon N."/>
            <person name="Bouchara J.P."/>
        </authorList>
    </citation>
    <scope>NUCLEOTIDE SEQUENCE [LARGE SCALE GENOMIC DNA]</scope>
    <source>
        <strain evidence="2 3">IHEM 14462</strain>
    </source>
</reference>
<dbReference type="AlphaFoldDB" id="A0A084G0Q5"/>
<evidence type="ECO:0000313" key="2">
    <source>
        <dbReference type="EMBL" id="KEZ40917.1"/>
    </source>
</evidence>
<dbReference type="OrthoDB" id="2158714at2759"/>
<dbReference type="HOGENOM" id="CLU_088285_2_0_1"/>
<feature type="region of interest" description="Disordered" evidence="1">
    <location>
        <begin position="149"/>
        <end position="172"/>
    </location>
</feature>